<dbReference type="Pfam" id="PF00808">
    <property type="entry name" value="CBFD_NFYB_HMF"/>
    <property type="match status" value="1"/>
</dbReference>
<dbReference type="GeneID" id="90039043"/>
<dbReference type="InterPro" id="IPR009072">
    <property type="entry name" value="Histone-fold"/>
</dbReference>
<gene>
    <name evidence="5" type="ORF">BZA70DRAFT_283986</name>
</gene>
<comment type="caution">
    <text evidence="5">The sequence shown here is derived from an EMBL/GenBank/DDBJ whole genome shotgun (WGS) entry which is preliminary data.</text>
</comment>
<accession>A0ABR1EZW8</accession>
<keyword evidence="2" id="KW-0539">Nucleus</keyword>
<dbReference type="CDD" id="cd23645">
    <property type="entry name" value="HFD_Dpb3-like"/>
    <property type="match status" value="1"/>
</dbReference>
<dbReference type="Proteomes" id="UP001498771">
    <property type="component" value="Unassembled WGS sequence"/>
</dbReference>
<feature type="region of interest" description="Disordered" evidence="3">
    <location>
        <begin position="190"/>
        <end position="216"/>
    </location>
</feature>
<proteinExistence type="predicted"/>
<feature type="compositionally biased region" description="Basic and acidic residues" evidence="3">
    <location>
        <begin position="1"/>
        <end position="11"/>
    </location>
</feature>
<reference evidence="5 6" key="1">
    <citation type="submission" date="2024-03" db="EMBL/GenBank/DDBJ databases">
        <title>Genome-scale model development and genomic sequencing of the oleaginous clade Lipomyces.</title>
        <authorList>
            <consortium name="Lawrence Berkeley National Laboratory"/>
            <person name="Czajka J.J."/>
            <person name="Han Y."/>
            <person name="Kim J."/>
            <person name="Mondo S.J."/>
            <person name="Hofstad B.A."/>
            <person name="Robles A."/>
            <person name="Haridas S."/>
            <person name="Riley R."/>
            <person name="LaButti K."/>
            <person name="Pangilinan J."/>
            <person name="Andreopoulos W."/>
            <person name="Lipzen A."/>
            <person name="Yan J."/>
            <person name="Wang M."/>
            <person name="Ng V."/>
            <person name="Grigoriev I.V."/>
            <person name="Spatafora J.W."/>
            <person name="Magnuson J.K."/>
            <person name="Baker S.E."/>
            <person name="Pomraning K.R."/>
        </authorList>
    </citation>
    <scope>NUCLEOTIDE SEQUENCE [LARGE SCALE GENOMIC DNA]</scope>
    <source>
        <strain evidence="5 6">Phaff 52-87</strain>
    </source>
</reference>
<evidence type="ECO:0000259" key="4">
    <source>
        <dbReference type="Pfam" id="PF00808"/>
    </source>
</evidence>
<dbReference type="PANTHER" id="PTHR10252:SF54">
    <property type="entry name" value="CHROMATIN ACCESSIBILITY COMPLEX PROTEIN 1"/>
    <property type="match status" value="1"/>
</dbReference>
<dbReference type="PANTHER" id="PTHR10252">
    <property type="entry name" value="HISTONE-LIKE TRANSCRIPTION FACTOR CCAAT-RELATED"/>
    <property type="match status" value="1"/>
</dbReference>
<dbReference type="SUPFAM" id="SSF47113">
    <property type="entry name" value="Histone-fold"/>
    <property type="match status" value="1"/>
</dbReference>
<feature type="domain" description="Transcription factor CBF/NF-Y/archaeal histone" evidence="4">
    <location>
        <begin position="97"/>
        <end position="160"/>
    </location>
</feature>
<protein>
    <recommendedName>
        <fullName evidence="4">Transcription factor CBF/NF-Y/archaeal histone domain-containing protein</fullName>
    </recommendedName>
</protein>
<organism evidence="5 6">
    <name type="scientific">Myxozyma melibiosi</name>
    <dbReference type="NCBI Taxonomy" id="54550"/>
    <lineage>
        <taxon>Eukaryota</taxon>
        <taxon>Fungi</taxon>
        <taxon>Dikarya</taxon>
        <taxon>Ascomycota</taxon>
        <taxon>Saccharomycotina</taxon>
        <taxon>Lipomycetes</taxon>
        <taxon>Lipomycetales</taxon>
        <taxon>Lipomycetaceae</taxon>
        <taxon>Myxozyma</taxon>
    </lineage>
</organism>
<feature type="compositionally biased region" description="Polar residues" evidence="3">
    <location>
        <begin position="198"/>
        <end position="216"/>
    </location>
</feature>
<dbReference type="Gene3D" id="1.10.20.10">
    <property type="entry name" value="Histone, subunit A"/>
    <property type="match status" value="1"/>
</dbReference>
<feature type="compositionally biased region" description="Acidic residues" evidence="3">
    <location>
        <begin position="259"/>
        <end position="274"/>
    </location>
</feature>
<feature type="region of interest" description="Disordered" evidence="3">
    <location>
        <begin position="239"/>
        <end position="299"/>
    </location>
</feature>
<evidence type="ECO:0000313" key="5">
    <source>
        <dbReference type="EMBL" id="KAK7203149.1"/>
    </source>
</evidence>
<comment type="subcellular location">
    <subcellularLocation>
        <location evidence="1">Nucleus</location>
    </subcellularLocation>
</comment>
<feature type="region of interest" description="Disordered" evidence="3">
    <location>
        <begin position="1"/>
        <end position="97"/>
    </location>
</feature>
<dbReference type="InterPro" id="IPR003958">
    <property type="entry name" value="CBFA_NFYB_domain"/>
</dbReference>
<dbReference type="RefSeq" id="XP_064766182.1">
    <property type="nucleotide sequence ID" value="XM_064913531.1"/>
</dbReference>
<evidence type="ECO:0000256" key="3">
    <source>
        <dbReference type="SAM" id="MobiDB-lite"/>
    </source>
</evidence>
<evidence type="ECO:0000313" key="6">
    <source>
        <dbReference type="Proteomes" id="UP001498771"/>
    </source>
</evidence>
<evidence type="ECO:0000256" key="2">
    <source>
        <dbReference type="ARBA" id="ARBA00023242"/>
    </source>
</evidence>
<keyword evidence="6" id="KW-1185">Reference proteome</keyword>
<sequence length="299" mass="32332">METPESRHAGEPIEIDDDDRAEETLHTPAPATSSTGPFNGTRGSISGGRKKKSSLTSTPSSATGSKSSSRKKDDAGKPRSTPTTTNEEDDGPTGQTTLPLARVKKIIKLDEDVRACSNSASFAVTVATEMFIQYLCEKSLQMSKSDKRKTLHYKDLASAVHKLDELEFLSDVIPRTVPLQKVLKDRRARAEVDGQGYPSHSASSTSGTAKPAGKSQQTLLKIPVLETPTGAEPMSVVLPRQQQQRAPGGPSMVMLDYSQETEEEEDENGTEVEEERSTATGERSDAGMHAPVEEMELDN</sequence>
<name>A0ABR1EZW8_9ASCO</name>
<dbReference type="EMBL" id="JBBJBU010000013">
    <property type="protein sequence ID" value="KAK7203149.1"/>
    <property type="molecule type" value="Genomic_DNA"/>
</dbReference>
<evidence type="ECO:0000256" key="1">
    <source>
        <dbReference type="ARBA" id="ARBA00004123"/>
    </source>
</evidence>
<feature type="compositionally biased region" description="Low complexity" evidence="3">
    <location>
        <begin position="54"/>
        <end position="67"/>
    </location>
</feature>
<dbReference type="InterPro" id="IPR050568">
    <property type="entry name" value="Transcr_DNA_Rep_Reg"/>
</dbReference>